<dbReference type="AlphaFoldDB" id="A0A5M3MJW1"/>
<feature type="region of interest" description="Disordered" evidence="7">
    <location>
        <begin position="241"/>
        <end position="533"/>
    </location>
</feature>
<evidence type="ECO:0000313" key="10">
    <source>
        <dbReference type="Proteomes" id="UP000053558"/>
    </source>
</evidence>
<feature type="compositionally biased region" description="Low complexity" evidence="7">
    <location>
        <begin position="294"/>
        <end position="304"/>
    </location>
</feature>
<dbReference type="SUPFAM" id="SSF57701">
    <property type="entry name" value="Zn2/Cys6 DNA-binding domain"/>
    <property type="match status" value="1"/>
</dbReference>
<evidence type="ECO:0000256" key="3">
    <source>
        <dbReference type="ARBA" id="ARBA00023015"/>
    </source>
</evidence>
<feature type="domain" description="Zn(2)-C6 fungal-type" evidence="8">
    <location>
        <begin position="119"/>
        <end position="150"/>
    </location>
</feature>
<dbReference type="Proteomes" id="UP000053558">
    <property type="component" value="Unassembled WGS sequence"/>
</dbReference>
<gene>
    <name evidence="9" type="ORF">CONPUDRAFT_138186</name>
</gene>
<dbReference type="PROSITE" id="PS00463">
    <property type="entry name" value="ZN2_CY6_FUNGAL_1"/>
    <property type="match status" value="1"/>
</dbReference>
<dbReference type="PANTHER" id="PTHR31944">
    <property type="entry name" value="HEME-RESPONSIVE ZINC FINGER TRANSCRIPTION FACTOR HAP1"/>
    <property type="match status" value="1"/>
</dbReference>
<feature type="compositionally biased region" description="Low complexity" evidence="7">
    <location>
        <begin position="373"/>
        <end position="403"/>
    </location>
</feature>
<evidence type="ECO:0000256" key="5">
    <source>
        <dbReference type="ARBA" id="ARBA00023163"/>
    </source>
</evidence>
<dbReference type="GeneID" id="19201154"/>
<dbReference type="EMBL" id="JH711581">
    <property type="protein sequence ID" value="EIW78881.1"/>
    <property type="molecule type" value="Genomic_DNA"/>
</dbReference>
<keyword evidence="5" id="KW-0804">Transcription</keyword>
<keyword evidence="2" id="KW-0862">Zinc</keyword>
<comment type="caution">
    <text evidence="9">The sequence shown here is derived from an EMBL/GenBank/DDBJ whole genome shotgun (WGS) entry which is preliminary data.</text>
</comment>
<evidence type="ECO:0000256" key="6">
    <source>
        <dbReference type="ARBA" id="ARBA00023242"/>
    </source>
</evidence>
<dbReference type="PANTHER" id="PTHR31944:SF131">
    <property type="entry name" value="HEME-RESPONSIVE ZINC FINGER TRANSCRIPTION FACTOR HAP1"/>
    <property type="match status" value="1"/>
</dbReference>
<feature type="compositionally biased region" description="Low complexity" evidence="7">
    <location>
        <begin position="60"/>
        <end position="74"/>
    </location>
</feature>
<evidence type="ECO:0000256" key="2">
    <source>
        <dbReference type="ARBA" id="ARBA00022833"/>
    </source>
</evidence>
<dbReference type="KEGG" id="cput:CONPUDRAFT_138186"/>
<reference evidence="10" key="1">
    <citation type="journal article" date="2012" name="Science">
        <title>The Paleozoic origin of enzymatic lignin decomposition reconstructed from 31 fungal genomes.</title>
        <authorList>
            <person name="Floudas D."/>
            <person name="Binder M."/>
            <person name="Riley R."/>
            <person name="Barry K."/>
            <person name="Blanchette R.A."/>
            <person name="Henrissat B."/>
            <person name="Martinez A.T."/>
            <person name="Otillar R."/>
            <person name="Spatafora J.W."/>
            <person name="Yadav J.S."/>
            <person name="Aerts A."/>
            <person name="Benoit I."/>
            <person name="Boyd A."/>
            <person name="Carlson A."/>
            <person name="Copeland A."/>
            <person name="Coutinho P.M."/>
            <person name="de Vries R.P."/>
            <person name="Ferreira P."/>
            <person name="Findley K."/>
            <person name="Foster B."/>
            <person name="Gaskell J."/>
            <person name="Glotzer D."/>
            <person name="Gorecki P."/>
            <person name="Heitman J."/>
            <person name="Hesse C."/>
            <person name="Hori C."/>
            <person name="Igarashi K."/>
            <person name="Jurgens J.A."/>
            <person name="Kallen N."/>
            <person name="Kersten P."/>
            <person name="Kohler A."/>
            <person name="Kuees U."/>
            <person name="Kumar T.K.A."/>
            <person name="Kuo A."/>
            <person name="LaButti K."/>
            <person name="Larrondo L.F."/>
            <person name="Lindquist E."/>
            <person name="Ling A."/>
            <person name="Lombard V."/>
            <person name="Lucas S."/>
            <person name="Lundell T."/>
            <person name="Martin R."/>
            <person name="McLaughlin D.J."/>
            <person name="Morgenstern I."/>
            <person name="Morin E."/>
            <person name="Murat C."/>
            <person name="Nagy L.G."/>
            <person name="Nolan M."/>
            <person name="Ohm R.A."/>
            <person name="Patyshakuliyeva A."/>
            <person name="Rokas A."/>
            <person name="Ruiz-Duenas F.J."/>
            <person name="Sabat G."/>
            <person name="Salamov A."/>
            <person name="Samejima M."/>
            <person name="Schmutz J."/>
            <person name="Slot J.C."/>
            <person name="St John F."/>
            <person name="Stenlid J."/>
            <person name="Sun H."/>
            <person name="Sun S."/>
            <person name="Syed K."/>
            <person name="Tsang A."/>
            <person name="Wiebenga A."/>
            <person name="Young D."/>
            <person name="Pisabarro A."/>
            <person name="Eastwood D.C."/>
            <person name="Martin F."/>
            <person name="Cullen D."/>
            <person name="Grigoriev I.V."/>
            <person name="Hibbett D.S."/>
        </authorList>
    </citation>
    <scope>NUCLEOTIDE SEQUENCE [LARGE SCALE GENOMIC DNA]</scope>
    <source>
        <strain evidence="10">RWD-64-598 SS2</strain>
    </source>
</reference>
<dbReference type="InterPro" id="IPR036864">
    <property type="entry name" value="Zn2-C6_fun-type_DNA-bd_sf"/>
</dbReference>
<keyword evidence="3" id="KW-0805">Transcription regulation</keyword>
<dbReference type="PROSITE" id="PS50048">
    <property type="entry name" value="ZN2_CY6_FUNGAL_2"/>
    <property type="match status" value="1"/>
</dbReference>
<keyword evidence="1" id="KW-0479">Metal-binding</keyword>
<evidence type="ECO:0000256" key="7">
    <source>
        <dbReference type="SAM" id="MobiDB-lite"/>
    </source>
</evidence>
<dbReference type="GO" id="GO:0000978">
    <property type="term" value="F:RNA polymerase II cis-regulatory region sequence-specific DNA binding"/>
    <property type="evidence" value="ECO:0007669"/>
    <property type="project" value="TreeGrafter"/>
</dbReference>
<name>A0A5M3MJW1_CONPW</name>
<dbReference type="InterPro" id="IPR001138">
    <property type="entry name" value="Zn2Cys6_DnaBD"/>
</dbReference>
<proteinExistence type="predicted"/>
<dbReference type="OrthoDB" id="3362851at2759"/>
<evidence type="ECO:0000313" key="9">
    <source>
        <dbReference type="EMBL" id="EIW78881.1"/>
    </source>
</evidence>
<feature type="compositionally biased region" description="Polar residues" evidence="7">
    <location>
        <begin position="18"/>
        <end position="40"/>
    </location>
</feature>
<dbReference type="GO" id="GO:0005634">
    <property type="term" value="C:nucleus"/>
    <property type="evidence" value="ECO:0007669"/>
    <property type="project" value="TreeGrafter"/>
</dbReference>
<keyword evidence="4" id="KW-0238">DNA-binding</keyword>
<accession>A0A5M3MJW1</accession>
<evidence type="ECO:0000256" key="1">
    <source>
        <dbReference type="ARBA" id="ARBA00022723"/>
    </source>
</evidence>
<dbReference type="GO" id="GO:0001228">
    <property type="term" value="F:DNA-binding transcription activator activity, RNA polymerase II-specific"/>
    <property type="evidence" value="ECO:0007669"/>
    <property type="project" value="TreeGrafter"/>
</dbReference>
<evidence type="ECO:0000259" key="8">
    <source>
        <dbReference type="PROSITE" id="PS50048"/>
    </source>
</evidence>
<evidence type="ECO:0000256" key="4">
    <source>
        <dbReference type="ARBA" id="ARBA00023125"/>
    </source>
</evidence>
<feature type="compositionally biased region" description="Polar residues" evidence="7">
    <location>
        <begin position="432"/>
        <end position="457"/>
    </location>
</feature>
<organism evidence="9 10">
    <name type="scientific">Coniophora puteana (strain RWD-64-598)</name>
    <name type="common">Brown rot fungus</name>
    <dbReference type="NCBI Taxonomy" id="741705"/>
    <lineage>
        <taxon>Eukaryota</taxon>
        <taxon>Fungi</taxon>
        <taxon>Dikarya</taxon>
        <taxon>Basidiomycota</taxon>
        <taxon>Agaricomycotina</taxon>
        <taxon>Agaricomycetes</taxon>
        <taxon>Agaricomycetidae</taxon>
        <taxon>Boletales</taxon>
        <taxon>Coniophorineae</taxon>
        <taxon>Coniophoraceae</taxon>
        <taxon>Coniophora</taxon>
    </lineage>
</organism>
<dbReference type="Gene3D" id="4.10.240.10">
    <property type="entry name" value="Zn(2)-C6 fungal-type DNA-binding domain"/>
    <property type="match status" value="1"/>
</dbReference>
<dbReference type="SMART" id="SM00066">
    <property type="entry name" value="GAL4"/>
    <property type="match status" value="1"/>
</dbReference>
<dbReference type="GO" id="GO:0008270">
    <property type="term" value="F:zinc ion binding"/>
    <property type="evidence" value="ECO:0007669"/>
    <property type="project" value="InterPro"/>
</dbReference>
<dbReference type="Pfam" id="PF00172">
    <property type="entry name" value="Zn_clus"/>
    <property type="match status" value="1"/>
</dbReference>
<feature type="region of interest" description="Disordered" evidence="7">
    <location>
        <begin position="1"/>
        <end position="118"/>
    </location>
</feature>
<sequence>MDADRKLPIPGHTRQHHPPSSSTDTGRPTSSHHAQQQLPSIRQLHPDLPPSGLATQLPQPTVTTYYTSPTSAYPMHVPSTDVTSGPSLPYYTRNEAPDSEPDAESEQPAKKRRRRQALSCNECKRRKIKCDRAQPCGPCTRRGEQSKCQWRTLEPVDKYVTRTEYDEMRSRHRVEHDALRARVDHLEGLIRYLPGTAVPIPSGSGPTALGGYPPDPASLAQQQQQQQEALYAAHGAPGTSTGSMLYPGSPSTSAYHGGSGDFNRPGIGHAQVQHARYPSVHSGGMGGSPRPHPSSSIATTTSSAVQMAPTPQAHAQYPPYTSSARHVRRPSVSGSTEIKSPTAARVSPLALTAITSPFHGHAHAPPPPPPPSASASAATRTSPAMHPALARPRASPSPRMSSANPLRYPVDQQPKNWRAQTLRALGERLRLPTTTTNYSLTHDTTPQGPVQPPSRQVQAHACARRSPSLRQRRQRRRRAAEDRCFRPRGLHRQWQIGPSSSSPRHRTLCPTRSLTRGPYRGAGAERPPSVGGA</sequence>
<dbReference type="CDD" id="cd00067">
    <property type="entry name" value="GAL4"/>
    <property type="match status" value="1"/>
</dbReference>
<dbReference type="RefSeq" id="XP_007770643.1">
    <property type="nucleotide sequence ID" value="XM_007772453.1"/>
</dbReference>
<feature type="compositionally biased region" description="Polar residues" evidence="7">
    <location>
        <begin position="241"/>
        <end position="254"/>
    </location>
</feature>
<keyword evidence="6" id="KW-0539">Nucleus</keyword>
<dbReference type="InterPro" id="IPR051430">
    <property type="entry name" value="Fungal_TF_Env_Response"/>
</dbReference>
<keyword evidence="10" id="KW-1185">Reference proteome</keyword>
<protein>
    <recommendedName>
        <fullName evidence="8">Zn(2)-C6 fungal-type domain-containing protein</fullName>
    </recommendedName>
</protein>